<dbReference type="GO" id="GO:0016887">
    <property type="term" value="F:ATP hydrolysis activity"/>
    <property type="evidence" value="ECO:0007669"/>
    <property type="project" value="InterPro"/>
</dbReference>
<sequence>MAALNMSRSQFIQTQNVRNVVLMMDDIRMDLGEGRFGVICGGAGLGKSESVKWYHANHKHTVYLESTAIWYSSELEFLRDLCRELGMEDIAHRKGPCFRDIVDHLYDNPETVIFIDEVDRLKNMHLELMRDITRMTMCPIILIGESKLIPFMQRNERVWTRTFRPVMFTPMKPSDVIIYAREAAGIRMGADIAAILHRTRTKRTTDGNFRLVKRALLYSVQYANAKNTGEVTPEIAKSAVDSAIRWAKR</sequence>
<dbReference type="EMBL" id="AP021875">
    <property type="protein sequence ID" value="BBO78600.1"/>
    <property type="molecule type" value="Genomic_DNA"/>
</dbReference>
<dbReference type="Proteomes" id="UP000427769">
    <property type="component" value="Chromosome"/>
</dbReference>
<dbReference type="SUPFAM" id="SSF52540">
    <property type="entry name" value="P-loop containing nucleoside triphosphate hydrolases"/>
    <property type="match status" value="1"/>
</dbReference>
<dbReference type="Pfam" id="PF13401">
    <property type="entry name" value="AAA_22"/>
    <property type="match status" value="1"/>
</dbReference>
<accession>A0A5K7ZCQ2</accession>
<dbReference type="InterPro" id="IPR027417">
    <property type="entry name" value="P-loop_NTPase"/>
</dbReference>
<dbReference type="InterPro" id="IPR052026">
    <property type="entry name" value="ExeA_AAA_ATPase_DNA-bind"/>
</dbReference>
<dbReference type="InterPro" id="IPR049945">
    <property type="entry name" value="AAA_22"/>
</dbReference>
<dbReference type="Gene3D" id="3.40.50.300">
    <property type="entry name" value="P-loop containing nucleotide triphosphate hydrolases"/>
    <property type="match status" value="1"/>
</dbReference>
<dbReference type="AlphaFoldDB" id="A0A5K7ZCQ2"/>
<feature type="domain" description="ORC1/DEAH AAA+ ATPase" evidence="1">
    <location>
        <begin position="34"/>
        <end position="148"/>
    </location>
</feature>
<name>A0A5K7ZCQ2_9BACT</name>
<evidence type="ECO:0000313" key="2">
    <source>
        <dbReference type="EMBL" id="BBO78600.1"/>
    </source>
</evidence>
<dbReference type="PANTHER" id="PTHR35894:SF5">
    <property type="entry name" value="MU-LIKE PROPHAGE FLUMU DNA TRANSPOSITION PROTEIN B"/>
    <property type="match status" value="1"/>
</dbReference>
<dbReference type="PANTHER" id="PTHR35894">
    <property type="entry name" value="GENERAL SECRETION PATHWAY PROTEIN A-RELATED"/>
    <property type="match status" value="1"/>
</dbReference>
<protein>
    <submittedName>
        <fullName evidence="2">Transposase</fullName>
    </submittedName>
</protein>
<reference evidence="2 3" key="1">
    <citation type="submission" date="2019-11" db="EMBL/GenBank/DDBJ databases">
        <title>Comparative genomics of hydrocarbon-degrading Desulfosarcina strains.</title>
        <authorList>
            <person name="Watanabe M."/>
            <person name="Kojima H."/>
            <person name="Fukui M."/>
        </authorList>
    </citation>
    <scope>NUCLEOTIDE SEQUENCE [LARGE SCALE GENOMIC DNA]</scope>
    <source>
        <strain evidence="2 3">PP31</strain>
    </source>
</reference>
<keyword evidence="3" id="KW-1185">Reference proteome</keyword>
<dbReference type="RefSeq" id="WP_155307216.1">
    <property type="nucleotide sequence ID" value="NZ_AP021875.1"/>
</dbReference>
<dbReference type="OrthoDB" id="9797061at2"/>
<evidence type="ECO:0000259" key="1">
    <source>
        <dbReference type="Pfam" id="PF13401"/>
    </source>
</evidence>
<proteinExistence type="predicted"/>
<evidence type="ECO:0000313" key="3">
    <source>
        <dbReference type="Proteomes" id="UP000427769"/>
    </source>
</evidence>
<gene>
    <name evidence="2" type="ORF">DSCW_60170</name>
</gene>
<dbReference type="KEGG" id="dwd:DSCW_60170"/>
<organism evidence="2 3">
    <name type="scientific">Desulfosarcina widdelii</name>
    <dbReference type="NCBI Taxonomy" id="947919"/>
    <lineage>
        <taxon>Bacteria</taxon>
        <taxon>Pseudomonadati</taxon>
        <taxon>Thermodesulfobacteriota</taxon>
        <taxon>Desulfobacteria</taxon>
        <taxon>Desulfobacterales</taxon>
        <taxon>Desulfosarcinaceae</taxon>
        <taxon>Desulfosarcina</taxon>
    </lineage>
</organism>